<reference evidence="2" key="1">
    <citation type="journal article" date="2021" name="Sci. Adv.">
        <title>The American lobster genome reveals insights on longevity, neural, and immune adaptations.</title>
        <authorList>
            <person name="Polinski J.M."/>
            <person name="Zimin A.V."/>
            <person name="Clark K.F."/>
            <person name="Kohn A.B."/>
            <person name="Sadowski N."/>
            <person name="Timp W."/>
            <person name="Ptitsyn A."/>
            <person name="Khanna P."/>
            <person name="Romanova D.Y."/>
            <person name="Williams P."/>
            <person name="Greenwood S.J."/>
            <person name="Moroz L.L."/>
            <person name="Walt D.R."/>
            <person name="Bodnar A.G."/>
        </authorList>
    </citation>
    <scope>NUCLEOTIDE SEQUENCE</scope>
    <source>
        <strain evidence="2">GMGI-L3</strain>
    </source>
</reference>
<keyword evidence="3" id="KW-1185">Reference proteome</keyword>
<feature type="region of interest" description="Disordered" evidence="1">
    <location>
        <begin position="156"/>
        <end position="305"/>
    </location>
</feature>
<evidence type="ECO:0000256" key="1">
    <source>
        <dbReference type="SAM" id="MobiDB-lite"/>
    </source>
</evidence>
<evidence type="ECO:0000313" key="2">
    <source>
        <dbReference type="EMBL" id="KAG7169295.1"/>
    </source>
</evidence>
<feature type="compositionally biased region" description="Basic and acidic residues" evidence="1">
    <location>
        <begin position="282"/>
        <end position="292"/>
    </location>
</feature>
<protein>
    <submittedName>
        <fullName evidence="2">Uncharacterized protein</fullName>
    </submittedName>
</protein>
<sequence length="305" mass="34507">FTYDKLNLQKKSPATAAAKRRIRRRILKNDSLEQSGSLPTLRRVGSHSTKSNRFSRNDLRCFVFYGCYFMITKSANGYFSLRRSRPRCRGEIGRTDSATGVDVAEIKERHLQRTVPAKKERRAERGLLLRPTFRRRGADLVRGHLQSFEGIVRNAVRQTSRRNSSGVSAGAGRATTPRRGRRRHSRHPKGPRDSEATRPRVERGTLTGRSCPTGVGNIISVWTGDSTDPGRGRRSKRGSRGCGRERRHESETDRTVGTSERFGRRHSGTEDEDASPRRRRSTREEDTPEHGKNTTFANAGRYSST</sequence>
<dbReference type="Proteomes" id="UP000747542">
    <property type="component" value="Unassembled WGS sequence"/>
</dbReference>
<comment type="caution">
    <text evidence="2">The sequence shown here is derived from an EMBL/GenBank/DDBJ whole genome shotgun (WGS) entry which is preliminary data.</text>
</comment>
<feature type="non-terminal residue" evidence="2">
    <location>
        <position position="1"/>
    </location>
</feature>
<name>A0A8J5MYL4_HOMAM</name>
<organism evidence="2 3">
    <name type="scientific">Homarus americanus</name>
    <name type="common">American lobster</name>
    <dbReference type="NCBI Taxonomy" id="6706"/>
    <lineage>
        <taxon>Eukaryota</taxon>
        <taxon>Metazoa</taxon>
        <taxon>Ecdysozoa</taxon>
        <taxon>Arthropoda</taxon>
        <taxon>Crustacea</taxon>
        <taxon>Multicrustacea</taxon>
        <taxon>Malacostraca</taxon>
        <taxon>Eumalacostraca</taxon>
        <taxon>Eucarida</taxon>
        <taxon>Decapoda</taxon>
        <taxon>Pleocyemata</taxon>
        <taxon>Astacidea</taxon>
        <taxon>Nephropoidea</taxon>
        <taxon>Nephropidae</taxon>
        <taxon>Homarus</taxon>
    </lineage>
</organism>
<feature type="compositionally biased region" description="Basic and acidic residues" evidence="1">
    <location>
        <begin position="242"/>
        <end position="254"/>
    </location>
</feature>
<feature type="compositionally biased region" description="Basic and acidic residues" evidence="1">
    <location>
        <begin position="190"/>
        <end position="203"/>
    </location>
</feature>
<feature type="compositionally biased region" description="Polar residues" evidence="1">
    <location>
        <begin position="293"/>
        <end position="305"/>
    </location>
</feature>
<evidence type="ECO:0000313" key="3">
    <source>
        <dbReference type="Proteomes" id="UP000747542"/>
    </source>
</evidence>
<dbReference type="EMBL" id="JAHLQT010017466">
    <property type="protein sequence ID" value="KAG7169295.1"/>
    <property type="molecule type" value="Genomic_DNA"/>
</dbReference>
<gene>
    <name evidence="2" type="ORF">Hamer_G030976</name>
</gene>
<feature type="compositionally biased region" description="Basic residues" evidence="1">
    <location>
        <begin position="176"/>
        <end position="189"/>
    </location>
</feature>
<dbReference type="AlphaFoldDB" id="A0A8J5MYL4"/>
<proteinExistence type="predicted"/>
<feature type="compositionally biased region" description="Polar residues" evidence="1">
    <location>
        <begin position="156"/>
        <end position="167"/>
    </location>
</feature>
<accession>A0A8J5MYL4</accession>